<reference evidence="3 4" key="1">
    <citation type="submission" date="2016-12" db="EMBL/GenBank/DDBJ databases">
        <title>The genomes of Aspergillus section Nigri reveals drivers in fungal speciation.</title>
        <authorList>
            <consortium name="DOE Joint Genome Institute"/>
            <person name="Vesth T.C."/>
            <person name="Nybo J."/>
            <person name="Theobald S."/>
            <person name="Brandl J."/>
            <person name="Frisvad J.C."/>
            <person name="Nielsen K.F."/>
            <person name="Lyhne E.K."/>
            <person name="Kogle M.E."/>
            <person name="Kuo A."/>
            <person name="Riley R."/>
            <person name="Clum A."/>
            <person name="Nolan M."/>
            <person name="Lipzen A."/>
            <person name="Salamov A."/>
            <person name="Henrissat B."/>
            <person name="Wiebenga A."/>
            <person name="De Vries R.P."/>
            <person name="Grigoriev I.V."/>
            <person name="Mortensen U.H."/>
            <person name="Andersen M.R."/>
            <person name="Baker S.E."/>
        </authorList>
    </citation>
    <scope>NUCLEOTIDE SEQUENCE [LARGE SCALE GENOMIC DNA]</scope>
    <source>
        <strain evidence="3 4">IBT 23096</strain>
    </source>
</reference>
<organism evidence="3 4">
    <name type="scientific">Aspergillus steynii IBT 23096</name>
    <dbReference type="NCBI Taxonomy" id="1392250"/>
    <lineage>
        <taxon>Eukaryota</taxon>
        <taxon>Fungi</taxon>
        <taxon>Dikarya</taxon>
        <taxon>Ascomycota</taxon>
        <taxon>Pezizomycotina</taxon>
        <taxon>Eurotiomycetes</taxon>
        <taxon>Eurotiomycetidae</taxon>
        <taxon>Eurotiales</taxon>
        <taxon>Aspergillaceae</taxon>
        <taxon>Aspergillus</taxon>
        <taxon>Aspergillus subgen. Circumdati</taxon>
    </lineage>
</organism>
<accession>A0A2I2GAJ4</accession>
<evidence type="ECO:0000313" key="4">
    <source>
        <dbReference type="Proteomes" id="UP000234275"/>
    </source>
</evidence>
<name>A0A2I2GAJ4_9EURO</name>
<dbReference type="InterPro" id="IPR024652">
    <property type="entry name" value="Trichodiene_synth"/>
</dbReference>
<dbReference type="VEuPathDB" id="FungiDB:P170DRAFT_323946"/>
<comment type="similarity">
    <text evidence="1">Belongs to the trichodiene synthase family.</text>
</comment>
<dbReference type="EMBL" id="MSFO01000003">
    <property type="protein sequence ID" value="PLB49901.1"/>
    <property type="molecule type" value="Genomic_DNA"/>
</dbReference>
<evidence type="ECO:0000313" key="3">
    <source>
        <dbReference type="EMBL" id="PLB49901.1"/>
    </source>
</evidence>
<evidence type="ECO:0000256" key="1">
    <source>
        <dbReference type="ARBA" id="ARBA00007946"/>
    </source>
</evidence>
<comment type="caution">
    <text evidence="3">The sequence shown here is derived from an EMBL/GenBank/DDBJ whole genome shotgun (WGS) entry which is preliminary data.</text>
</comment>
<dbReference type="Proteomes" id="UP000234275">
    <property type="component" value="Unassembled WGS sequence"/>
</dbReference>
<feature type="non-terminal residue" evidence="3">
    <location>
        <position position="188"/>
    </location>
</feature>
<feature type="non-terminal residue" evidence="3">
    <location>
        <position position="1"/>
    </location>
</feature>
<dbReference type="AlphaFoldDB" id="A0A2I2GAJ4"/>
<protein>
    <submittedName>
        <fullName evidence="3">Terpenoid synthase</fullName>
    </submittedName>
</protein>
<keyword evidence="4" id="KW-1185">Reference proteome</keyword>
<dbReference type="RefSeq" id="XP_024705203.1">
    <property type="nucleotide sequence ID" value="XM_024843331.1"/>
</dbReference>
<evidence type="ECO:0000256" key="2">
    <source>
        <dbReference type="ARBA" id="ARBA00023239"/>
    </source>
</evidence>
<keyword evidence="2" id="KW-0456">Lyase</keyword>
<dbReference type="OrthoDB" id="2998174at2759"/>
<gene>
    <name evidence="3" type="ORF">P170DRAFT_323946</name>
</gene>
<dbReference type="GO" id="GO:0016838">
    <property type="term" value="F:carbon-oxygen lyase activity, acting on phosphates"/>
    <property type="evidence" value="ECO:0007669"/>
    <property type="project" value="InterPro"/>
</dbReference>
<dbReference type="Pfam" id="PF06330">
    <property type="entry name" value="TRI5"/>
    <property type="match status" value="1"/>
</dbReference>
<dbReference type="Gene3D" id="1.10.600.10">
    <property type="entry name" value="Farnesyl Diphosphate Synthase"/>
    <property type="match status" value="1"/>
</dbReference>
<dbReference type="SUPFAM" id="SSF48576">
    <property type="entry name" value="Terpenoid synthases"/>
    <property type="match status" value="1"/>
</dbReference>
<dbReference type="STRING" id="1392250.A0A2I2GAJ4"/>
<dbReference type="InterPro" id="IPR008949">
    <property type="entry name" value="Isoprenoid_synthase_dom_sf"/>
</dbReference>
<sequence>DPCLEYLVHLLTIEVPKLWGPFASSCIIKSTLDMLTGCMLENRFQSGYERLAQKFPRFVRRKSGNSEAYIFFNFPEAMFPEAINLGLYVHSIPGPVDVTDFVNDIFSYYKERVLGNENNTYIVSEARRQKCPSIEVLEQTCQRTCAMHKHLKQKLAIADERVLRKYCSYVDGMVTYHITNPRYRLEEI</sequence>
<proteinExistence type="inferred from homology"/>
<dbReference type="GeneID" id="36551031"/>